<evidence type="ECO:0008006" key="3">
    <source>
        <dbReference type="Google" id="ProtNLM"/>
    </source>
</evidence>
<keyword evidence="2" id="KW-1185">Reference proteome</keyword>
<dbReference type="Gene3D" id="3.30.1540.10">
    <property type="entry name" value="formyl-coa transferase, domain 3"/>
    <property type="match status" value="1"/>
</dbReference>
<dbReference type="PANTHER" id="PTHR48228">
    <property type="entry name" value="SUCCINYL-COA--D-CITRAMALATE COA-TRANSFERASE"/>
    <property type="match status" value="1"/>
</dbReference>
<dbReference type="InterPro" id="IPR023606">
    <property type="entry name" value="CoA-Trfase_III_dom_1_sf"/>
</dbReference>
<dbReference type="RefSeq" id="WP_005515004.1">
    <property type="nucleotide sequence ID" value="NZ_CM001149.1"/>
</dbReference>
<dbReference type="InterPro" id="IPR003673">
    <property type="entry name" value="CoA-Trfase_fam_III"/>
</dbReference>
<dbReference type="InterPro" id="IPR050509">
    <property type="entry name" value="CoA-transferase_III"/>
</dbReference>
<protein>
    <recommendedName>
        <fullName evidence="3">CoA-transferase family III protein</fullName>
    </recommendedName>
</protein>
<dbReference type="AlphaFoldDB" id="E9T4V7"/>
<reference evidence="1" key="1">
    <citation type="submission" date="2011-01" db="EMBL/GenBank/DDBJ databases">
        <authorList>
            <person name="Muzny D."/>
            <person name="Qin X."/>
            <person name="Buhay C."/>
            <person name="Dugan-Rocha S."/>
            <person name="Ding Y."/>
            <person name="Chen G."/>
            <person name="Hawes A."/>
            <person name="Holder M."/>
            <person name="Jhangiani S."/>
            <person name="Johnson A."/>
            <person name="Khan Z."/>
            <person name="Li Z."/>
            <person name="Liu W."/>
            <person name="Liu X."/>
            <person name="Perez L."/>
            <person name="Shen H."/>
            <person name="Wang Q."/>
            <person name="Watt J."/>
            <person name="Xi L."/>
            <person name="Xin Y."/>
            <person name="Zhou J."/>
            <person name="Deng J."/>
            <person name="Jiang H."/>
            <person name="Liu Y."/>
            <person name="Qu J."/>
            <person name="Song X.-Z."/>
            <person name="Zhang L."/>
            <person name="Villasana D."/>
            <person name="Johnson A."/>
            <person name="Liu J."/>
            <person name="Liyanage D."/>
            <person name="Lorensuhewa L."/>
            <person name="Robinson T."/>
            <person name="Song A."/>
            <person name="Song B.-B."/>
            <person name="Dinh H."/>
            <person name="Thornton R."/>
            <person name="Coyle M."/>
            <person name="Francisco L."/>
            <person name="Jackson L."/>
            <person name="Javaid M."/>
            <person name="Korchina V."/>
            <person name="Kovar C."/>
            <person name="Mata R."/>
            <person name="Mathew T."/>
            <person name="Ngo R."/>
            <person name="Nguyen L."/>
            <person name="Nguyen N."/>
            <person name="Okwuonu G."/>
            <person name="Ongeri F."/>
            <person name="Pham C."/>
            <person name="Simmons D."/>
            <person name="Wilczek-Boney K."/>
            <person name="Hale W."/>
            <person name="Jakkamsetti A."/>
            <person name="Pham P."/>
            <person name="Ruth R."/>
            <person name="San Lucas F."/>
            <person name="Warren J."/>
            <person name="Zhang J."/>
            <person name="Zhao Z."/>
            <person name="Zhou C."/>
            <person name="Zhu D."/>
            <person name="Lee S."/>
            <person name="Bess C."/>
            <person name="Blankenburg K."/>
            <person name="Forbes L."/>
            <person name="Fu Q."/>
            <person name="Gubbala S."/>
            <person name="Hirani K."/>
            <person name="Jayaseelan J.C."/>
            <person name="Lara F."/>
            <person name="Munidasa M."/>
            <person name="Palculict T."/>
            <person name="Patil S."/>
            <person name="Pu L.-L."/>
            <person name="Saada N."/>
            <person name="Tang L."/>
            <person name="Weissenberger G."/>
            <person name="Zhu Y."/>
            <person name="Hemphill L."/>
            <person name="Shang Y."/>
            <person name="Youmans B."/>
            <person name="Ayvaz T."/>
            <person name="Ross M."/>
            <person name="Santibanez J."/>
            <person name="Aqrawi P."/>
            <person name="Gross S."/>
            <person name="Joshi V."/>
            <person name="Fowler G."/>
            <person name="Nazareth L."/>
            <person name="Reid J."/>
            <person name="Worley K."/>
            <person name="Petrosino J."/>
            <person name="Highlander S."/>
            <person name="Gibbs R."/>
        </authorList>
    </citation>
    <scope>NUCLEOTIDE SEQUENCE [LARGE SCALE GENOMIC DNA]</scope>
    <source>
        <strain evidence="1">ATCC 33707</strain>
    </source>
</reference>
<comment type="caution">
    <text evidence="1">The sequence shown here is derived from an EMBL/GenBank/DDBJ whole genome shotgun (WGS) entry which is preliminary data.</text>
</comment>
<dbReference type="Proteomes" id="UP000004245">
    <property type="component" value="Unassembled WGS sequence"/>
</dbReference>
<name>E9T4V7_RHOHA</name>
<dbReference type="GO" id="GO:0003824">
    <property type="term" value="F:catalytic activity"/>
    <property type="evidence" value="ECO:0007669"/>
    <property type="project" value="InterPro"/>
</dbReference>
<dbReference type="Pfam" id="PF02515">
    <property type="entry name" value="CoA_transf_3"/>
    <property type="match status" value="1"/>
</dbReference>
<dbReference type="InterPro" id="IPR044855">
    <property type="entry name" value="CoA-Trfase_III_dom3_sf"/>
</dbReference>
<organism evidence="1 2">
    <name type="scientific">Prescottella equi ATCC 33707</name>
    <dbReference type="NCBI Taxonomy" id="525370"/>
    <lineage>
        <taxon>Bacteria</taxon>
        <taxon>Bacillati</taxon>
        <taxon>Actinomycetota</taxon>
        <taxon>Actinomycetes</taxon>
        <taxon>Mycobacteriales</taxon>
        <taxon>Nocardiaceae</taxon>
        <taxon>Prescottella</taxon>
    </lineage>
</organism>
<proteinExistence type="predicted"/>
<dbReference type="PANTHER" id="PTHR48228:SF5">
    <property type="entry name" value="ALPHA-METHYLACYL-COA RACEMASE"/>
    <property type="match status" value="1"/>
</dbReference>
<evidence type="ECO:0000313" key="2">
    <source>
        <dbReference type="Proteomes" id="UP000004245"/>
    </source>
</evidence>
<dbReference type="EMBL" id="ADNW02000016">
    <property type="protein sequence ID" value="EGD22712.1"/>
    <property type="molecule type" value="Genomic_DNA"/>
</dbReference>
<dbReference type="SUPFAM" id="SSF89796">
    <property type="entry name" value="CoA-transferase family III (CaiB/BaiF)"/>
    <property type="match status" value="1"/>
</dbReference>
<evidence type="ECO:0000313" key="1">
    <source>
        <dbReference type="EMBL" id="EGD22712.1"/>
    </source>
</evidence>
<accession>E9T4V7</accession>
<gene>
    <name evidence="1" type="ORF">HMPREF0724_13585</name>
</gene>
<dbReference type="HOGENOM" id="CLU_033975_0_1_11"/>
<sequence length="419" mass="44806">MTDRIAPTPLPLAGVRVVELSSFVAAPLCGMTLAQLGAEVIRVDPLRGGPDFDRWPVTREGTSIYWTGLNKGKRSVTVDLKSTAGHDLVRRLIVESGPSGGIVLTNTAGREWLSYDSLVRERPDVIHLEIHGRADRSTGVDYTVNAATGFPYVTGPVTHAGPVNHALPVWDVTCGLYAALALVSAIRRRDATGEGTAATLALENVALATAGNLGFLTEAQVNGTSRERIGNDVYGQYGHDFESGDGNRFMVVALTARHFRDLADVTGTSGTIAGIEESLGVDFDLEADRYRYRQVLHGLFGDWFARHTTAEVTTALQATSVLFERYRSFAELASDERVTANPMFRTLDQPGIGEYLATGLPVAFDGRHPAAAPAPIGGGDTFAVLAERLGLSDNDIAALGDAGTVRTGSPHSTRRQDHP</sequence>
<dbReference type="Gene3D" id="3.40.50.10540">
    <property type="entry name" value="Crotonobetainyl-coa:carnitine coa-transferase, domain 1"/>
    <property type="match status" value="1"/>
</dbReference>